<dbReference type="InterPro" id="IPR058353">
    <property type="entry name" value="DUF8040"/>
</dbReference>
<dbReference type="InterPro" id="IPR039537">
    <property type="entry name" value="Retrotran_Ty1/copia-like"/>
</dbReference>
<evidence type="ECO:0000256" key="1">
    <source>
        <dbReference type="ARBA" id="ARBA00022723"/>
    </source>
</evidence>
<dbReference type="AlphaFoldDB" id="A0A5A7V624"/>
<proteinExistence type="predicted"/>
<dbReference type="PANTHER" id="PTHR42648:SF18">
    <property type="entry name" value="RETROTRANSPOSON, UNCLASSIFIED-LIKE PROTEIN"/>
    <property type="match status" value="1"/>
</dbReference>
<feature type="domain" description="Reverse transcriptase Ty1/copia-type" evidence="3">
    <location>
        <begin position="204"/>
        <end position="269"/>
    </location>
</feature>
<evidence type="ECO:0000259" key="3">
    <source>
        <dbReference type="Pfam" id="PF07727"/>
    </source>
</evidence>
<evidence type="ECO:0000313" key="7">
    <source>
        <dbReference type="Proteomes" id="UP000321393"/>
    </source>
</evidence>
<organism evidence="6 7">
    <name type="scientific">Cucumis melo var. makuwa</name>
    <name type="common">Oriental melon</name>
    <dbReference type="NCBI Taxonomy" id="1194695"/>
    <lineage>
        <taxon>Eukaryota</taxon>
        <taxon>Viridiplantae</taxon>
        <taxon>Streptophyta</taxon>
        <taxon>Embryophyta</taxon>
        <taxon>Tracheophyta</taxon>
        <taxon>Spermatophyta</taxon>
        <taxon>Magnoliopsida</taxon>
        <taxon>eudicotyledons</taxon>
        <taxon>Gunneridae</taxon>
        <taxon>Pentapetalae</taxon>
        <taxon>rosids</taxon>
        <taxon>fabids</taxon>
        <taxon>Cucurbitales</taxon>
        <taxon>Cucurbitaceae</taxon>
        <taxon>Benincaseae</taxon>
        <taxon>Cucumis</taxon>
    </lineage>
</organism>
<dbReference type="InterPro" id="IPR013103">
    <property type="entry name" value="RVT_2"/>
</dbReference>
<accession>A0A5A7V624</accession>
<name>A0A5A7V624_CUCMM</name>
<evidence type="ECO:0000259" key="4">
    <source>
        <dbReference type="Pfam" id="PF25597"/>
    </source>
</evidence>
<dbReference type="GO" id="GO:0016787">
    <property type="term" value="F:hydrolase activity"/>
    <property type="evidence" value="ECO:0007669"/>
    <property type="project" value="UniProtKB-KW"/>
</dbReference>
<dbReference type="STRING" id="1194695.A0A5A7V624"/>
<dbReference type="EMBL" id="SSTE01005057">
    <property type="protein sequence ID" value="KAA0061159.1"/>
    <property type="molecule type" value="Genomic_DNA"/>
</dbReference>
<reference evidence="6 7" key="1">
    <citation type="submission" date="2019-08" db="EMBL/GenBank/DDBJ databases">
        <title>Draft genome sequences of two oriental melons (Cucumis melo L. var makuwa).</title>
        <authorList>
            <person name="Kwon S.-Y."/>
        </authorList>
    </citation>
    <scope>NUCLEOTIDE SEQUENCE [LARGE SCALE GENOMIC DNA]</scope>
    <source>
        <strain evidence="7">cv. SW 3</strain>
        <tissue evidence="6">Leaf</tissue>
    </source>
</reference>
<dbReference type="Pfam" id="PF07727">
    <property type="entry name" value="RVT_2"/>
    <property type="match status" value="1"/>
</dbReference>
<keyword evidence="2" id="KW-0378">Hydrolase</keyword>
<dbReference type="GO" id="GO:0003676">
    <property type="term" value="F:nucleic acid binding"/>
    <property type="evidence" value="ECO:0007669"/>
    <property type="project" value="InterPro"/>
</dbReference>
<dbReference type="Pfam" id="PF26138">
    <property type="entry name" value="DUF8040"/>
    <property type="match status" value="1"/>
</dbReference>
<comment type="caution">
    <text evidence="6">The sequence shown here is derived from an EMBL/GenBank/DDBJ whole genome shotgun (WGS) entry which is preliminary data.</text>
</comment>
<evidence type="ECO:0000256" key="2">
    <source>
        <dbReference type="ARBA" id="ARBA00022801"/>
    </source>
</evidence>
<dbReference type="InterPro" id="IPR057670">
    <property type="entry name" value="SH3_retrovirus"/>
</dbReference>
<dbReference type="Gene3D" id="3.30.420.10">
    <property type="entry name" value="Ribonuclease H-like superfamily/Ribonuclease H"/>
    <property type="match status" value="1"/>
</dbReference>
<evidence type="ECO:0000259" key="5">
    <source>
        <dbReference type="Pfam" id="PF26138"/>
    </source>
</evidence>
<keyword evidence="1" id="KW-0479">Metal-binding</keyword>
<dbReference type="OrthoDB" id="6776856at2759"/>
<feature type="domain" description="Retroviral polymerase SH3-like" evidence="4">
    <location>
        <begin position="61"/>
        <end position="123"/>
    </location>
</feature>
<feature type="domain" description="DUF8040" evidence="5">
    <location>
        <begin position="287"/>
        <end position="341"/>
    </location>
</feature>
<evidence type="ECO:0000313" key="6">
    <source>
        <dbReference type="EMBL" id="KAA0061159.1"/>
    </source>
</evidence>
<protein>
    <submittedName>
        <fullName evidence="6">Retrovirus-related Pol polyprotein from transposon TNT 1-94</fullName>
    </submittedName>
</protein>
<gene>
    <name evidence="6" type="ORF">E6C27_scaffold753G00280</name>
</gene>
<dbReference type="InterPro" id="IPR012337">
    <property type="entry name" value="RNaseH-like_sf"/>
</dbReference>
<dbReference type="GO" id="GO:0046872">
    <property type="term" value="F:metal ion binding"/>
    <property type="evidence" value="ECO:0007669"/>
    <property type="project" value="UniProtKB-KW"/>
</dbReference>
<dbReference type="Pfam" id="PF25597">
    <property type="entry name" value="SH3_retrovirus"/>
    <property type="match status" value="1"/>
</dbReference>
<sequence>MEMTRCMLHEKSLPKKFWAEAANTAVFFQNRFPTKAVKEKTPVEAWYGYKPSLKFLKVFGCLCFTHVPQSKRDKLDMRALPGVFIGYSSISKAYKIFQPQTGKIVVSRDVHFVEDEEWNFNDVEKKGQTLEKMKFKFFDSSIEEEDDRQNEIVDDAFVRGTRLLSDIYERCNVAVCEPENYAEAKKNQRWVAAMEKELSMIEKNKTWILVDRPQDRKVIGVKWVFRTKLNADGSINKHKARLVVKGYAQIFGVDYSNTFAPVARMDTIRSRAHVLIPWHRDQARASKHSNESKREVDVEEMVAMFLHVLAHDVKNRVIQREFVRSGEIVSRRFSLVLLAMLQLQDKLIKKLVSVTNNCTDQHWKCFEVGVVYVTYIKVNVLAADLPLFKTRKGEIMTNVLDVYDTKEDFVYAADYEFSGMPLPDKIDFKCQKWRGDEIAPTIAKEYFNMKHSSTRKMIERAFGVLKGRWAILRGKS</sequence>
<dbReference type="SUPFAM" id="SSF53098">
    <property type="entry name" value="Ribonuclease H-like"/>
    <property type="match status" value="1"/>
</dbReference>
<dbReference type="Proteomes" id="UP000321393">
    <property type="component" value="Unassembled WGS sequence"/>
</dbReference>
<dbReference type="InterPro" id="IPR036397">
    <property type="entry name" value="RNaseH_sf"/>
</dbReference>
<dbReference type="PANTHER" id="PTHR42648">
    <property type="entry name" value="TRANSPOSASE, PUTATIVE-RELATED"/>
    <property type="match status" value="1"/>
</dbReference>